<dbReference type="Pfam" id="PF01546">
    <property type="entry name" value="Peptidase_M20"/>
    <property type="match status" value="1"/>
</dbReference>
<keyword evidence="7" id="KW-0224">Dipeptidase</keyword>
<dbReference type="PANTHER" id="PTHR43808:SF31">
    <property type="entry name" value="N-ACETYL-L-CITRULLINE DEACETYLASE"/>
    <property type="match status" value="1"/>
</dbReference>
<reference evidence="9 10" key="1">
    <citation type="submission" date="2019-03" db="EMBL/GenBank/DDBJ databases">
        <authorList>
            <person name="Yang Y."/>
        </authorList>
    </citation>
    <scope>NUCLEOTIDE SEQUENCE [LARGE SCALE GENOMIC DNA]</scope>
    <source>
        <strain evidence="9 10">ASL-1</strain>
    </source>
</reference>
<keyword evidence="10" id="KW-1185">Reference proteome</keyword>
<evidence type="ECO:0000256" key="3">
    <source>
        <dbReference type="ARBA" id="ARBA00022670"/>
    </source>
</evidence>
<dbReference type="Proteomes" id="UP000297776">
    <property type="component" value="Unassembled WGS sequence"/>
</dbReference>
<dbReference type="Gene3D" id="3.40.630.10">
    <property type="entry name" value="Zn peptidases"/>
    <property type="match status" value="1"/>
</dbReference>
<evidence type="ECO:0000256" key="8">
    <source>
        <dbReference type="ARBA" id="ARBA00023049"/>
    </source>
</evidence>
<organism evidence="9 10">
    <name type="scientific">Jeotgalibacillus salarius</name>
    <dbReference type="NCBI Taxonomy" id="546023"/>
    <lineage>
        <taxon>Bacteria</taxon>
        <taxon>Bacillati</taxon>
        <taxon>Bacillota</taxon>
        <taxon>Bacilli</taxon>
        <taxon>Bacillales</taxon>
        <taxon>Caryophanaceae</taxon>
        <taxon>Jeotgalibacillus</taxon>
    </lineage>
</organism>
<dbReference type="InterPro" id="IPR050072">
    <property type="entry name" value="Peptidase_M20A"/>
</dbReference>
<keyword evidence="8" id="KW-0482">Metalloprotease</keyword>
<keyword evidence="5" id="KW-0378">Hydrolase</keyword>
<evidence type="ECO:0000256" key="1">
    <source>
        <dbReference type="ARBA" id="ARBA00001947"/>
    </source>
</evidence>
<dbReference type="InterPro" id="IPR010964">
    <property type="entry name" value="M20A_pepV-rel"/>
</dbReference>
<evidence type="ECO:0000256" key="2">
    <source>
        <dbReference type="ARBA" id="ARBA00006247"/>
    </source>
</evidence>
<dbReference type="InterPro" id="IPR036264">
    <property type="entry name" value="Bact_exopeptidase_dim_dom"/>
</dbReference>
<dbReference type="GO" id="GO:0008777">
    <property type="term" value="F:acetylornithine deacetylase activity"/>
    <property type="evidence" value="ECO:0007669"/>
    <property type="project" value="TreeGrafter"/>
</dbReference>
<dbReference type="NCBIfam" id="NF005591">
    <property type="entry name" value="PRK07318.1"/>
    <property type="match status" value="1"/>
</dbReference>
<name>A0A4Y8L6L1_9BACL</name>
<dbReference type="PANTHER" id="PTHR43808">
    <property type="entry name" value="ACETYLORNITHINE DEACETYLASE"/>
    <property type="match status" value="1"/>
</dbReference>
<dbReference type="OrthoDB" id="9761532at2"/>
<comment type="caution">
    <text evidence="9">The sequence shown here is derived from an EMBL/GenBank/DDBJ whole genome shotgun (WGS) entry which is preliminary data.</text>
</comment>
<keyword evidence="3" id="KW-0645">Protease</keyword>
<dbReference type="PROSITE" id="PS00759">
    <property type="entry name" value="ARGE_DAPE_CPG2_2"/>
    <property type="match status" value="1"/>
</dbReference>
<dbReference type="NCBIfam" id="TIGR01887">
    <property type="entry name" value="dipeptidaselike"/>
    <property type="match status" value="1"/>
</dbReference>
<keyword evidence="4" id="KW-0479">Metal-binding</keyword>
<dbReference type="GO" id="GO:0008237">
    <property type="term" value="F:metallopeptidase activity"/>
    <property type="evidence" value="ECO:0007669"/>
    <property type="project" value="UniProtKB-KW"/>
</dbReference>
<dbReference type="GO" id="GO:0006526">
    <property type="term" value="P:L-arginine biosynthetic process"/>
    <property type="evidence" value="ECO:0007669"/>
    <property type="project" value="TreeGrafter"/>
</dbReference>
<dbReference type="SUPFAM" id="SSF53187">
    <property type="entry name" value="Zn-dependent exopeptidases"/>
    <property type="match status" value="1"/>
</dbReference>
<dbReference type="InterPro" id="IPR002933">
    <property type="entry name" value="Peptidase_M20"/>
</dbReference>
<evidence type="ECO:0000256" key="6">
    <source>
        <dbReference type="ARBA" id="ARBA00022833"/>
    </source>
</evidence>
<dbReference type="Gene3D" id="3.30.70.360">
    <property type="match status" value="2"/>
</dbReference>
<comment type="similarity">
    <text evidence="2">Belongs to the peptidase M20A family.</text>
</comment>
<proteinExistence type="inferred from homology"/>
<sequence>MVIPSEKCSIIGTLSKNGVIAVTISWIDEVNKRKDAIINELQQLLAIPSVLNEADTDEHAPLGKEVKRALEYLLHAGEQAGFKSKNVGNIAGHLEMGQGEELLGILCHVDVVPAGKGWSHPPFEGVIQNGKLYGRGAIDDKGPTIAAYYAMKIIQELDLNMNKRVRMIIGTDEESDWRCVDRYFSEEEMPSIGFAPDADFPVIHAEKGIMDADFHLTKYEPDVHAPKIEMHSFHSGERYNMVPDFAKAELTVHAEQTYLLQEYEEFLKEYELTGDFYVKSGLLTMELHGKSSHAMEPDNGVNAGVMLLRFLNHFELDARSKAFASFANKYLYNGSRGVALGIAGKDDVSGDLTLNTGLIRFDESHAYFGLNIRYPVTYDMDTKRKWLADEMENKHIQIKVKDDSKPHHVEGDDPFVQTLLSVYEKQTGEKGELLAIGGGTYARSLEKGVAFGALFPGREDVAHQKDEYIEIEDLLKATAIYAEAIYQLACVEQS</sequence>
<evidence type="ECO:0000313" key="9">
    <source>
        <dbReference type="EMBL" id="TFD98285.1"/>
    </source>
</evidence>
<dbReference type="EMBL" id="SORX01000014">
    <property type="protein sequence ID" value="TFD98285.1"/>
    <property type="molecule type" value="Genomic_DNA"/>
</dbReference>
<dbReference type="InterPro" id="IPR001261">
    <property type="entry name" value="ArgE/DapE_CS"/>
</dbReference>
<evidence type="ECO:0000256" key="5">
    <source>
        <dbReference type="ARBA" id="ARBA00022801"/>
    </source>
</evidence>
<dbReference type="GO" id="GO:0016805">
    <property type="term" value="F:dipeptidase activity"/>
    <property type="evidence" value="ECO:0007669"/>
    <property type="project" value="UniProtKB-KW"/>
</dbReference>
<dbReference type="GO" id="GO:0006508">
    <property type="term" value="P:proteolysis"/>
    <property type="evidence" value="ECO:0007669"/>
    <property type="project" value="UniProtKB-KW"/>
</dbReference>
<evidence type="ECO:0000256" key="4">
    <source>
        <dbReference type="ARBA" id="ARBA00022723"/>
    </source>
</evidence>
<evidence type="ECO:0000313" key="10">
    <source>
        <dbReference type="Proteomes" id="UP000297776"/>
    </source>
</evidence>
<comment type="cofactor">
    <cofactor evidence="1">
        <name>Zn(2+)</name>
        <dbReference type="ChEBI" id="CHEBI:29105"/>
    </cofactor>
</comment>
<protein>
    <submittedName>
        <fullName evidence="9">Dipeptidase PepV</fullName>
    </submittedName>
</protein>
<dbReference type="AlphaFoldDB" id="A0A4Y8L6L1"/>
<gene>
    <name evidence="9" type="primary">pepV</name>
    <name evidence="9" type="ORF">E2626_15990</name>
</gene>
<dbReference type="CDD" id="cd03888">
    <property type="entry name" value="M20_PepV"/>
    <property type="match status" value="1"/>
</dbReference>
<dbReference type="SUPFAM" id="SSF55031">
    <property type="entry name" value="Bacterial exopeptidase dimerisation domain"/>
    <property type="match status" value="1"/>
</dbReference>
<keyword evidence="6" id="KW-0862">Zinc</keyword>
<evidence type="ECO:0000256" key="7">
    <source>
        <dbReference type="ARBA" id="ARBA00022997"/>
    </source>
</evidence>
<accession>A0A4Y8L6L1</accession>
<dbReference type="GO" id="GO:0008270">
    <property type="term" value="F:zinc ion binding"/>
    <property type="evidence" value="ECO:0007669"/>
    <property type="project" value="InterPro"/>
</dbReference>